<reference evidence="2 3" key="1">
    <citation type="submission" date="2015-04" db="EMBL/GenBank/DDBJ databases">
        <authorList>
            <person name="Syromyatnikov M.Y."/>
            <person name="Popov V.N."/>
        </authorList>
    </citation>
    <scope>NUCLEOTIDE SEQUENCE [LARGE SCALE GENOMIC DNA]</scope>
    <source>
        <strain evidence="2">WF-38-12</strain>
    </source>
</reference>
<feature type="compositionally biased region" description="Basic residues" evidence="1">
    <location>
        <begin position="109"/>
        <end position="122"/>
    </location>
</feature>
<dbReference type="EMBL" id="CVMT01000006">
    <property type="protein sequence ID" value="CRG89781.1"/>
    <property type="molecule type" value="Genomic_DNA"/>
</dbReference>
<feature type="region of interest" description="Disordered" evidence="1">
    <location>
        <begin position="79"/>
        <end position="155"/>
    </location>
</feature>
<name>A0A0U1M440_TALIS</name>
<gene>
    <name evidence="2" type="ORF">PISL3812_06820</name>
</gene>
<sequence>MPPKKSDNKSTNPAPTENAIKPEDADFFLQCLKAFGSDGAMDLAVVSVAIGHTNVTSTRNTFARLKKKWGFGNIPVKSAGRAAKASGGGQDGGSVQDDVLKSKSSTGKVVKKRAAPKPKSKTSKAALEKEHVRTEEDAGATDSDVNPDDVSEEDA</sequence>
<accession>A0A0U1M440</accession>
<keyword evidence="3" id="KW-1185">Reference proteome</keyword>
<feature type="region of interest" description="Disordered" evidence="1">
    <location>
        <begin position="1"/>
        <end position="21"/>
    </location>
</feature>
<proteinExistence type="predicted"/>
<dbReference type="AlphaFoldDB" id="A0A0U1M440"/>
<dbReference type="OrthoDB" id="4227343at2759"/>
<evidence type="ECO:0000313" key="3">
    <source>
        <dbReference type="Proteomes" id="UP000054383"/>
    </source>
</evidence>
<evidence type="ECO:0000256" key="1">
    <source>
        <dbReference type="SAM" id="MobiDB-lite"/>
    </source>
</evidence>
<dbReference type="OMA" id="DADFFLQ"/>
<feature type="compositionally biased region" description="Low complexity" evidence="1">
    <location>
        <begin position="93"/>
        <end position="108"/>
    </location>
</feature>
<evidence type="ECO:0000313" key="2">
    <source>
        <dbReference type="EMBL" id="CRG89781.1"/>
    </source>
</evidence>
<feature type="compositionally biased region" description="Basic and acidic residues" evidence="1">
    <location>
        <begin position="126"/>
        <end position="136"/>
    </location>
</feature>
<organism evidence="2 3">
    <name type="scientific">Talaromyces islandicus</name>
    <name type="common">Penicillium islandicum</name>
    <dbReference type="NCBI Taxonomy" id="28573"/>
    <lineage>
        <taxon>Eukaryota</taxon>
        <taxon>Fungi</taxon>
        <taxon>Dikarya</taxon>
        <taxon>Ascomycota</taxon>
        <taxon>Pezizomycotina</taxon>
        <taxon>Eurotiomycetes</taxon>
        <taxon>Eurotiomycetidae</taxon>
        <taxon>Eurotiales</taxon>
        <taxon>Trichocomaceae</taxon>
        <taxon>Talaromyces</taxon>
        <taxon>Talaromyces sect. Islandici</taxon>
    </lineage>
</organism>
<feature type="compositionally biased region" description="Acidic residues" evidence="1">
    <location>
        <begin position="145"/>
        <end position="155"/>
    </location>
</feature>
<dbReference type="Proteomes" id="UP000054383">
    <property type="component" value="Unassembled WGS sequence"/>
</dbReference>
<protein>
    <submittedName>
        <fullName evidence="2">Uncharacterized protein</fullName>
    </submittedName>
</protein>